<evidence type="ECO:0008006" key="7">
    <source>
        <dbReference type="Google" id="ProtNLM"/>
    </source>
</evidence>
<keyword evidence="1" id="KW-0812">Transmembrane</keyword>
<evidence type="ECO:0000313" key="5">
    <source>
        <dbReference type="EMBL" id="ARP83340.1"/>
    </source>
</evidence>
<dbReference type="OrthoDB" id="9758229at2"/>
<feature type="domain" description="IcmF-related" evidence="3">
    <location>
        <begin position="496"/>
        <end position="793"/>
    </location>
</feature>
<evidence type="ECO:0000256" key="1">
    <source>
        <dbReference type="SAM" id="Phobius"/>
    </source>
</evidence>
<organism evidence="5 6">
    <name type="scientific">Bordetella genomosp. 8</name>
    <dbReference type="NCBI Taxonomy" id="1416806"/>
    <lineage>
        <taxon>Bacteria</taxon>
        <taxon>Pseudomonadati</taxon>
        <taxon>Pseudomonadota</taxon>
        <taxon>Betaproteobacteria</taxon>
        <taxon>Burkholderiales</taxon>
        <taxon>Alcaligenaceae</taxon>
        <taxon>Bordetella</taxon>
    </lineage>
</organism>
<evidence type="ECO:0000259" key="3">
    <source>
        <dbReference type="Pfam" id="PF06761"/>
    </source>
</evidence>
<evidence type="ECO:0000259" key="2">
    <source>
        <dbReference type="Pfam" id="PF06744"/>
    </source>
</evidence>
<dbReference type="InterPro" id="IPR009612">
    <property type="entry name" value="IcmF-rel"/>
</dbReference>
<dbReference type="Proteomes" id="UP000194151">
    <property type="component" value="Chromosome"/>
</dbReference>
<dbReference type="InterPro" id="IPR053156">
    <property type="entry name" value="T6SS_TssM-like"/>
</dbReference>
<feature type="transmembrane region" description="Helical" evidence="1">
    <location>
        <begin position="46"/>
        <end position="69"/>
    </location>
</feature>
<dbReference type="InterPro" id="IPR017731">
    <property type="entry name" value="TssM1-like"/>
</dbReference>
<dbReference type="STRING" id="1416806.CAL12_22665"/>
<protein>
    <recommendedName>
        <fullName evidence="7">Type VI secretion protein IcmF</fullName>
    </recommendedName>
</protein>
<feature type="transmembrane region" description="Helical" evidence="1">
    <location>
        <begin position="436"/>
        <end position="457"/>
    </location>
</feature>
<keyword evidence="6" id="KW-1185">Reference proteome</keyword>
<dbReference type="PANTHER" id="PTHR36153">
    <property type="entry name" value="INNER MEMBRANE PROTEIN-RELATED"/>
    <property type="match status" value="1"/>
</dbReference>
<dbReference type="Pfam" id="PF06761">
    <property type="entry name" value="IcmF-related"/>
    <property type="match status" value="1"/>
</dbReference>
<dbReference type="KEGG" id="bgv:CAL12_22665"/>
<dbReference type="RefSeq" id="WP_086066676.1">
    <property type="nucleotide sequence ID" value="NZ_CP021108.1"/>
</dbReference>
<sequence length="1132" mass="123160">MLKNPFGGLTLRRIALAVLVLLGIAFVVQQSPRVSYGGYAPFATPVARAWLTLALCLLWIFAYGVLALVRRLDRLRITWQPAPAEPAPAASDDGPLVAARDRLNALFRATLRVLRKDGPLWRLRRHSLYRLPWYLALGGPGSGKTLLLAASRLGLGAPAPEAEWRPGDPCRFWLGDRALLIETSGAHGTMWQHLLKRLRQARRLCPVNGVIVAIDVQDLLGGEQGALARASEIRACLRDMQRCFRRPFPVYVVVTQCDRLAGFDAFFTHLDRGGAEQPWGVTFAGAAPLADEARLATFTSEFVALVRRLQDRVVHLAATAGDDVQAGAIYGFPAQFESLAEPLYGLLGHVFARSYQASPAWLRGVYFTSAACDGEERPVSASPLAAAVRAHAPARPRGSAQPHGYFVAGLLRDVVFREAGLAERAAASARRHTSRYLTPAALAVTVLAIALVLLAGYDCNRVMTRAVHADTARLAALAANVDTGGTADELPRMLALLDAAMQPALPPVRSPTESVLERWVGLYQGERLKDAARTEYRTLLRQALLPFVQARAREAMIDPAQGDMPRFRALRTYLMLGDAEHFDAAAVMAWLAHDARALPLTDAGRTKLLSHARALLDVPDFEASAPLDGERVARVRAELGARPLADRLYDMLQADLAEAVPEPLSVAQLEGMDTPLALHRPSGLPLSDGVPGMYTLSGYHLYPAVRDKLIAGSERDGWVLRRPVSAGNAERLRESLDRSYFSRYVEAWDALLNDVRVGAMPPDARDGAAEMHVLAGADSPLRRFLQAVATQTDLAGKGSPPTPVDRHFGALHQLFQGPNGAAPPIARIQASIEGVAQFLDGVDAARQHGVPAPPADAIGALQDAAEGQPPPLRDMLQQLANDGKAVAVDDIRRRIDELWRADVAPFCHAALDNRYPVDPRSSQDMTQDDFNRLFGPAGLLASFFQANLLTYVDMSVTPWRWRPNAVRLGFSRAALQVFQDAATIRQAFFPDGGKTMAVRFQLLPLFLDSYFTRFTLALGNQGLDYAHGPAVPVSFVWPDSGAAQSGRIGYEPADPGGRDGHAVSGPWALFRLLDLGNLQQVRSDRYKLDFDLSGKRVSLELDAGSVINPFDLPALRRFKCLDRLLGAGPGPR</sequence>
<dbReference type="PANTHER" id="PTHR36153:SF1">
    <property type="entry name" value="TYPE VI SECRETION SYSTEM COMPONENT TSSM1"/>
    <property type="match status" value="1"/>
</dbReference>
<evidence type="ECO:0000259" key="4">
    <source>
        <dbReference type="Pfam" id="PF14331"/>
    </source>
</evidence>
<dbReference type="InterPro" id="IPR010623">
    <property type="entry name" value="IcmF_C"/>
</dbReference>
<dbReference type="EMBL" id="CP021108">
    <property type="protein sequence ID" value="ARP83340.1"/>
    <property type="molecule type" value="Genomic_DNA"/>
</dbReference>
<dbReference type="AlphaFoldDB" id="A0A1W6YQG9"/>
<evidence type="ECO:0000313" key="6">
    <source>
        <dbReference type="Proteomes" id="UP000194151"/>
    </source>
</evidence>
<feature type="domain" description="Type VI secretion system component TssM1 N-terminal" evidence="4">
    <location>
        <begin position="189"/>
        <end position="433"/>
    </location>
</feature>
<feature type="domain" description="Type VI secretion system IcmF C-terminal" evidence="2">
    <location>
        <begin position="1000"/>
        <end position="1105"/>
    </location>
</feature>
<accession>A0A1W6YQG9</accession>
<keyword evidence="1" id="KW-1133">Transmembrane helix</keyword>
<dbReference type="InterPro" id="IPR025743">
    <property type="entry name" value="TssM1_N"/>
</dbReference>
<proteinExistence type="predicted"/>
<reference evidence="5 6" key="1">
    <citation type="submission" date="2017-05" db="EMBL/GenBank/DDBJ databases">
        <title>Complete and WGS of Bordetella genogroups.</title>
        <authorList>
            <person name="Spilker T."/>
            <person name="LiPuma J."/>
        </authorList>
    </citation>
    <scope>NUCLEOTIDE SEQUENCE [LARGE SCALE GENOMIC DNA]</scope>
    <source>
        <strain evidence="5 6">AU19157</strain>
    </source>
</reference>
<dbReference type="Pfam" id="PF06744">
    <property type="entry name" value="IcmF_C"/>
    <property type="match status" value="1"/>
</dbReference>
<gene>
    <name evidence="5" type="ORF">CAL12_22665</name>
</gene>
<keyword evidence="1" id="KW-0472">Membrane</keyword>
<dbReference type="NCBIfam" id="TIGR03348">
    <property type="entry name" value="VI_IcmF"/>
    <property type="match status" value="1"/>
</dbReference>
<name>A0A1W6YQG9_9BORD</name>
<dbReference type="Pfam" id="PF14331">
    <property type="entry name" value="IcmF-related_N"/>
    <property type="match status" value="1"/>
</dbReference>